<feature type="region of interest" description="Disordered" evidence="1">
    <location>
        <begin position="56"/>
        <end position="91"/>
    </location>
</feature>
<reference evidence="4" key="1">
    <citation type="journal article" date="2019" name="Int. J. Syst. Evol. Microbiol.">
        <title>The Global Catalogue of Microorganisms (GCM) 10K type strain sequencing project: providing services to taxonomists for standard genome sequencing and annotation.</title>
        <authorList>
            <consortium name="The Broad Institute Genomics Platform"/>
            <consortium name="The Broad Institute Genome Sequencing Center for Infectious Disease"/>
            <person name="Wu L."/>
            <person name="Ma J."/>
        </authorList>
    </citation>
    <scope>NUCLEOTIDE SEQUENCE [LARGE SCALE GENOMIC DNA]</scope>
    <source>
        <strain evidence="4">CGMCC 4.7455</strain>
    </source>
</reference>
<feature type="chain" id="PRO_5047541568" evidence="2">
    <location>
        <begin position="33"/>
        <end position="165"/>
    </location>
</feature>
<keyword evidence="3" id="KW-0547">Nucleotide-binding</keyword>
<dbReference type="GO" id="GO:0005524">
    <property type="term" value="F:ATP binding"/>
    <property type="evidence" value="ECO:0007669"/>
    <property type="project" value="UniProtKB-KW"/>
</dbReference>
<organism evidence="3 4">
    <name type="scientific">Streptomyces desertarenae</name>
    <dbReference type="NCBI Taxonomy" id="2666184"/>
    <lineage>
        <taxon>Bacteria</taxon>
        <taxon>Bacillati</taxon>
        <taxon>Actinomycetota</taxon>
        <taxon>Actinomycetes</taxon>
        <taxon>Kitasatosporales</taxon>
        <taxon>Streptomycetaceae</taxon>
        <taxon>Streptomyces</taxon>
    </lineage>
</organism>
<accession>A0ABW4PIT3</accession>
<evidence type="ECO:0000256" key="1">
    <source>
        <dbReference type="SAM" id="MobiDB-lite"/>
    </source>
</evidence>
<proteinExistence type="predicted"/>
<evidence type="ECO:0000313" key="4">
    <source>
        <dbReference type="Proteomes" id="UP001597365"/>
    </source>
</evidence>
<protein>
    <submittedName>
        <fullName evidence="3">ATP-binding protein</fullName>
    </submittedName>
</protein>
<dbReference type="Proteomes" id="UP001597365">
    <property type="component" value="Unassembled WGS sequence"/>
</dbReference>
<gene>
    <name evidence="3" type="ORF">ACFSJS_09940</name>
</gene>
<evidence type="ECO:0000256" key="2">
    <source>
        <dbReference type="SAM" id="SignalP"/>
    </source>
</evidence>
<keyword evidence="3" id="KW-0067">ATP-binding</keyword>
<name>A0ABW4PIT3_9ACTN</name>
<comment type="caution">
    <text evidence="3">The sequence shown here is derived from an EMBL/GenBank/DDBJ whole genome shotgun (WGS) entry which is preliminary data.</text>
</comment>
<keyword evidence="4" id="KW-1185">Reference proteome</keyword>
<feature type="signal peptide" evidence="2">
    <location>
        <begin position="1"/>
        <end position="32"/>
    </location>
</feature>
<sequence>MSLPLSRRIARTALLVAAGAASAVGATGSANAAELLPTANHLGGVSNLDGAHLGDTIDDTSRSTSKQVARTGGKAVQDTVPAAGKTVGSAGRTAVPAVQKTAGDAVGTAGSLAGETAKPAAETVKSKGKGKGKLPAAKSLPASAGSLTESLPVVGQLPVKGLPLA</sequence>
<evidence type="ECO:0000313" key="3">
    <source>
        <dbReference type="EMBL" id="MFD1829985.1"/>
    </source>
</evidence>
<keyword evidence="2" id="KW-0732">Signal</keyword>
<feature type="region of interest" description="Disordered" evidence="1">
    <location>
        <begin position="109"/>
        <end position="146"/>
    </location>
</feature>
<dbReference type="RefSeq" id="WP_380898969.1">
    <property type="nucleotide sequence ID" value="NZ_JBHUFU010000005.1"/>
</dbReference>
<dbReference type="EMBL" id="JBHUFU010000005">
    <property type="protein sequence ID" value="MFD1829985.1"/>
    <property type="molecule type" value="Genomic_DNA"/>
</dbReference>